<dbReference type="InterPro" id="IPR025669">
    <property type="entry name" value="AAA_dom"/>
</dbReference>
<keyword evidence="3" id="KW-1185">Reference proteome</keyword>
<proteinExistence type="predicted"/>
<name>F9ERG4_9FUSO</name>
<evidence type="ECO:0000313" key="2">
    <source>
        <dbReference type="EMBL" id="EGQ77307.1"/>
    </source>
</evidence>
<organism evidence="2 3">
    <name type="scientific">Fusobacterium animalis ATCC 51191</name>
    <dbReference type="NCBI Taxonomy" id="997347"/>
    <lineage>
        <taxon>Bacteria</taxon>
        <taxon>Fusobacteriati</taxon>
        <taxon>Fusobacteriota</taxon>
        <taxon>Fusobacteriia</taxon>
        <taxon>Fusobacteriales</taxon>
        <taxon>Fusobacteriaceae</taxon>
        <taxon>Fusobacterium</taxon>
    </lineage>
</organism>
<protein>
    <submittedName>
        <fullName evidence="2">Chromosome partitioning protein transcriptional regulator</fullName>
    </submittedName>
</protein>
<dbReference type="AlphaFoldDB" id="F9ERG4"/>
<evidence type="ECO:0000313" key="3">
    <source>
        <dbReference type="Proteomes" id="UP000005392"/>
    </source>
</evidence>
<comment type="caution">
    <text evidence="2">The sequence shown here is derived from an EMBL/GenBank/DDBJ whole genome shotgun (WGS) entry which is preliminary data.</text>
</comment>
<dbReference type="Gene3D" id="3.40.50.300">
    <property type="entry name" value="P-loop containing nucleotide triphosphate hydrolases"/>
    <property type="match status" value="1"/>
</dbReference>
<reference evidence="2 3" key="1">
    <citation type="submission" date="2011-05" db="EMBL/GenBank/DDBJ databases">
        <authorList>
            <person name="Muzny D."/>
            <person name="Qin X."/>
            <person name="Deng J."/>
            <person name="Jiang H."/>
            <person name="Liu Y."/>
            <person name="Qu J."/>
            <person name="Song X.-Z."/>
            <person name="Zhang L."/>
            <person name="Thornton R."/>
            <person name="Coyle M."/>
            <person name="Francisco L."/>
            <person name="Jackson L."/>
            <person name="Javaid M."/>
            <person name="Korchina V."/>
            <person name="Kovar C."/>
            <person name="Mata R."/>
            <person name="Mathew T."/>
            <person name="Ngo R."/>
            <person name="Nguyen L."/>
            <person name="Nguyen N."/>
            <person name="Okwuonu G."/>
            <person name="Ongeri F."/>
            <person name="Pham C."/>
            <person name="Simmons D."/>
            <person name="Wilczek-Boney K."/>
            <person name="Hale W."/>
            <person name="Jakkamsetti A."/>
            <person name="Pham P."/>
            <person name="Ruth R."/>
            <person name="San Lucas F."/>
            <person name="Warren J."/>
            <person name="Zhang J."/>
            <person name="Zhao Z."/>
            <person name="Zhou C."/>
            <person name="Zhu D."/>
            <person name="Lee S."/>
            <person name="Bess C."/>
            <person name="Blankenburg K."/>
            <person name="Forbes L."/>
            <person name="Fu Q."/>
            <person name="Gubbala S."/>
            <person name="Hirani K."/>
            <person name="Jayaseelan J.C."/>
            <person name="Lara F."/>
            <person name="Munidasa M."/>
            <person name="Palculict T."/>
            <person name="Patil S."/>
            <person name="Pu L.-L."/>
            <person name="Saada N."/>
            <person name="Tang L."/>
            <person name="Weissenberger G."/>
            <person name="Zhu Y."/>
            <person name="Hemphill L."/>
            <person name="Shang Y."/>
            <person name="Youmans B."/>
            <person name="Ayvaz T."/>
            <person name="Ross M."/>
            <person name="Santibanez J."/>
            <person name="Aqrawi P."/>
            <person name="Gross S."/>
            <person name="Joshi V."/>
            <person name="Fowler G."/>
            <person name="Nazareth L."/>
            <person name="Reid J."/>
            <person name="Worley K."/>
            <person name="Petrosino J."/>
            <person name="Highlander S."/>
            <person name="Gibbs R."/>
        </authorList>
    </citation>
    <scope>NUCLEOTIDE SEQUENCE [LARGE SCALE GENOMIC DNA]</scope>
    <source>
        <strain evidence="2 3">ATCC 51191</strain>
    </source>
</reference>
<dbReference type="InterPro" id="IPR050678">
    <property type="entry name" value="DNA_Partitioning_ATPase"/>
</dbReference>
<dbReference type="PANTHER" id="PTHR13696">
    <property type="entry name" value="P-LOOP CONTAINING NUCLEOSIDE TRIPHOSPHATE HYDROLASE"/>
    <property type="match status" value="1"/>
</dbReference>
<dbReference type="SUPFAM" id="SSF52540">
    <property type="entry name" value="P-loop containing nucleoside triphosphate hydrolases"/>
    <property type="match status" value="1"/>
</dbReference>
<feature type="domain" description="AAA" evidence="1">
    <location>
        <begin position="3"/>
        <end position="199"/>
    </location>
</feature>
<dbReference type="Pfam" id="PF13614">
    <property type="entry name" value="AAA_31"/>
    <property type="match status" value="1"/>
</dbReference>
<accession>F9ERG4</accession>
<dbReference type="CDD" id="cd02042">
    <property type="entry name" value="ParAB_family"/>
    <property type="match status" value="1"/>
</dbReference>
<gene>
    <name evidence="2" type="ORF">HMPREF9094_2519</name>
</gene>
<dbReference type="HOGENOM" id="CLU_037612_4_0_0"/>
<dbReference type="Proteomes" id="UP000005392">
    <property type="component" value="Unassembled WGS sequence"/>
</dbReference>
<dbReference type="EMBL" id="AFQD01000571">
    <property type="protein sequence ID" value="EGQ77307.1"/>
    <property type="molecule type" value="Genomic_DNA"/>
</dbReference>
<dbReference type="PATRIC" id="fig|997347.4.peg.2255"/>
<dbReference type="InterPro" id="IPR027417">
    <property type="entry name" value="P-loop_NTPase"/>
</dbReference>
<evidence type="ECO:0000259" key="1">
    <source>
        <dbReference type="Pfam" id="PF13614"/>
    </source>
</evidence>
<sequence length="285" mass="32912">MADIISFINMKGGVGKTTLSIGIADYLSDIGKKVLIIDADPQFNATQALLDTYKVTNYKEDTKNYYTEEILPKSKTVYRLFMRTEELLENQEENSYQEDIIVNLKENLDIVCGDLRLVLINNSGDYKNVKKFKKFIDINKLREKYDFILFDCPPTLTIYTDGALLVSDYYLIPNRIDRYSIVGIDSLQKAIKDLVIEEEIDLKCLGLIYTMVKKDMTQKQNKIRVDFENKKVVKEIDIFSSTLSVVDHIQWGTQGSLPTKYKNSYEDIEAITLELLTKILNMKEE</sequence>
<dbReference type="PANTHER" id="PTHR13696:SF99">
    <property type="entry name" value="COBYRINIC ACID AC-DIAMIDE SYNTHASE"/>
    <property type="match status" value="1"/>
</dbReference>